<dbReference type="Gene3D" id="3.30.1360.120">
    <property type="entry name" value="Probable tRNA modification gtpase trme, domain 1"/>
    <property type="match status" value="1"/>
</dbReference>
<dbReference type="GO" id="GO:0004047">
    <property type="term" value="F:aminomethyltransferase activity"/>
    <property type="evidence" value="ECO:0007669"/>
    <property type="project" value="UniProtKB-UniRule"/>
</dbReference>
<dbReference type="Gene3D" id="2.40.30.110">
    <property type="entry name" value="Aminomethyltransferase beta-barrel domains"/>
    <property type="match status" value="1"/>
</dbReference>
<dbReference type="InterPro" id="IPR022903">
    <property type="entry name" value="GcvT_bac"/>
</dbReference>
<keyword evidence="11" id="KW-0489">Methyltransferase</keyword>
<dbReference type="GO" id="GO:0008168">
    <property type="term" value="F:methyltransferase activity"/>
    <property type="evidence" value="ECO:0007669"/>
    <property type="project" value="UniProtKB-KW"/>
</dbReference>
<sequence length="395" mass="44334">MTFNPAVAIIEISFFLSEMERVMSTKTSLYEKHVQLGAKVVDFHGWEMPIQYSGIIEEHNAVRSKAGLFDLSHMGEIEVSGPQSYEFLNFLLCNNLDRLEYDGRIIYTGMLNEKGGFIDDLLVYRKQRDSFLLVVNASNREEDFSWMQKQAPPFDVRLNDISMKTGLVAVQGPASASIMADILDYPFENLYYYHFIETAFKRIPVIISRTGYTGEDGFELYADWDKLGIIWDALYSAGQKYGLLPIGLGARDTLRLEARYPLHGNDISPDVTPLEAGLGWIVDLNKPDFIGKKVLSSQKKNGVAKKLIGFTMAERGIPRHGYTIFSGDSAVGEVTSGTMSPSLSTGIGMGYVSSCVLEKNENLTVDIHRSRRCLTLHKGPFVSSNIYRKTVKERI</sequence>
<comment type="similarity">
    <text evidence="1 7">Belongs to the GcvT family.</text>
</comment>
<dbReference type="GO" id="GO:0008483">
    <property type="term" value="F:transaminase activity"/>
    <property type="evidence" value="ECO:0007669"/>
    <property type="project" value="UniProtKB-KW"/>
</dbReference>
<dbReference type="NCBIfam" id="NF001567">
    <property type="entry name" value="PRK00389.1"/>
    <property type="match status" value="1"/>
</dbReference>
<dbReference type="FunFam" id="3.30.70.1400:FF:000001">
    <property type="entry name" value="Aminomethyltransferase"/>
    <property type="match status" value="1"/>
</dbReference>
<dbReference type="PANTHER" id="PTHR43757:SF2">
    <property type="entry name" value="AMINOMETHYLTRANSFERASE, MITOCHONDRIAL"/>
    <property type="match status" value="1"/>
</dbReference>
<dbReference type="Gene3D" id="3.30.70.1400">
    <property type="entry name" value="Aminomethyltransferase beta-barrel domains"/>
    <property type="match status" value="1"/>
</dbReference>
<dbReference type="PANTHER" id="PTHR43757">
    <property type="entry name" value="AMINOMETHYLTRANSFERASE"/>
    <property type="match status" value="1"/>
</dbReference>
<evidence type="ECO:0000259" key="9">
    <source>
        <dbReference type="Pfam" id="PF01571"/>
    </source>
</evidence>
<dbReference type="FunFam" id="4.10.1250.10:FF:000001">
    <property type="entry name" value="Aminomethyltransferase"/>
    <property type="match status" value="1"/>
</dbReference>
<organism evidence="11 12">
    <name type="scientific">Candidatus Auribacter fodinae</name>
    <dbReference type="NCBI Taxonomy" id="2093366"/>
    <lineage>
        <taxon>Bacteria</taxon>
        <taxon>Pseudomonadati</taxon>
        <taxon>Candidatus Auribacterota</taxon>
        <taxon>Candidatus Auribacteria</taxon>
        <taxon>Candidatus Auribacterales</taxon>
        <taxon>Candidatus Auribacteraceae</taxon>
        <taxon>Candidatus Auribacter</taxon>
    </lineage>
</organism>
<keyword evidence="4 7" id="KW-0808">Transferase</keyword>
<dbReference type="InterPro" id="IPR006222">
    <property type="entry name" value="GCVT_N"/>
</dbReference>
<feature type="domain" description="Aminomethyltransferase C-terminal" evidence="10">
    <location>
        <begin position="305"/>
        <end position="382"/>
    </location>
</feature>
<dbReference type="GO" id="GO:0019464">
    <property type="term" value="P:glycine decarboxylation via glycine cleavage system"/>
    <property type="evidence" value="ECO:0007669"/>
    <property type="project" value="UniProtKB-UniRule"/>
</dbReference>
<dbReference type="AlphaFoldDB" id="A0A3A4R560"/>
<name>A0A3A4R560_9BACT</name>
<evidence type="ECO:0000256" key="1">
    <source>
        <dbReference type="ARBA" id="ARBA00008609"/>
    </source>
</evidence>
<evidence type="ECO:0000256" key="5">
    <source>
        <dbReference type="ARBA" id="ARBA00031395"/>
    </source>
</evidence>
<dbReference type="InterPro" id="IPR028896">
    <property type="entry name" value="GcvT/YgfZ/DmdA"/>
</dbReference>
<dbReference type="GO" id="GO:0005829">
    <property type="term" value="C:cytosol"/>
    <property type="evidence" value="ECO:0007669"/>
    <property type="project" value="TreeGrafter"/>
</dbReference>
<evidence type="ECO:0000256" key="7">
    <source>
        <dbReference type="HAMAP-Rule" id="MF_00259"/>
    </source>
</evidence>
<comment type="catalytic activity">
    <reaction evidence="6 7">
        <text>N(6)-[(R)-S(8)-aminomethyldihydrolipoyl]-L-lysyl-[protein] + (6S)-5,6,7,8-tetrahydrofolate = N(6)-[(R)-dihydrolipoyl]-L-lysyl-[protein] + (6R)-5,10-methylene-5,6,7,8-tetrahydrofolate + NH4(+)</text>
        <dbReference type="Rhea" id="RHEA:16945"/>
        <dbReference type="Rhea" id="RHEA-COMP:10475"/>
        <dbReference type="Rhea" id="RHEA-COMP:10492"/>
        <dbReference type="ChEBI" id="CHEBI:15636"/>
        <dbReference type="ChEBI" id="CHEBI:28938"/>
        <dbReference type="ChEBI" id="CHEBI:57453"/>
        <dbReference type="ChEBI" id="CHEBI:83100"/>
        <dbReference type="ChEBI" id="CHEBI:83143"/>
        <dbReference type="EC" id="2.1.2.10"/>
    </reaction>
</comment>
<gene>
    <name evidence="7 11" type="primary">gcvT</name>
    <name evidence="11" type="ORF">C4541_09470</name>
</gene>
<comment type="caution">
    <text evidence="11">The sequence shown here is derived from an EMBL/GenBank/DDBJ whole genome shotgun (WGS) entry which is preliminary data.</text>
</comment>
<dbReference type="SUPFAM" id="SSF103025">
    <property type="entry name" value="Folate-binding domain"/>
    <property type="match status" value="1"/>
</dbReference>
<dbReference type="Gene3D" id="4.10.1250.10">
    <property type="entry name" value="Aminomethyltransferase fragment"/>
    <property type="match status" value="1"/>
</dbReference>
<evidence type="ECO:0000259" key="10">
    <source>
        <dbReference type="Pfam" id="PF08669"/>
    </source>
</evidence>
<evidence type="ECO:0000313" key="11">
    <source>
        <dbReference type="EMBL" id="RJP57957.1"/>
    </source>
</evidence>
<evidence type="ECO:0000256" key="6">
    <source>
        <dbReference type="ARBA" id="ARBA00047665"/>
    </source>
</evidence>
<dbReference type="GO" id="GO:0005960">
    <property type="term" value="C:glycine cleavage complex"/>
    <property type="evidence" value="ECO:0007669"/>
    <property type="project" value="InterPro"/>
</dbReference>
<evidence type="ECO:0000256" key="4">
    <source>
        <dbReference type="ARBA" id="ARBA00022679"/>
    </source>
</evidence>
<feature type="domain" description="GCVT N-terminal" evidence="9">
    <location>
        <begin position="29"/>
        <end position="286"/>
    </location>
</feature>
<dbReference type="InterPro" id="IPR013977">
    <property type="entry name" value="GcvT_C"/>
</dbReference>
<comment type="function">
    <text evidence="7">The glycine cleavage system catalyzes the degradation of glycine.</text>
</comment>
<dbReference type="SUPFAM" id="SSF101790">
    <property type="entry name" value="Aminomethyltransferase beta-barrel domain"/>
    <property type="match status" value="1"/>
</dbReference>
<proteinExistence type="inferred from homology"/>
<feature type="binding site" evidence="8">
    <location>
        <position position="219"/>
    </location>
    <ligand>
        <name>substrate</name>
    </ligand>
</feature>
<dbReference type="HAMAP" id="MF_00259">
    <property type="entry name" value="GcvT"/>
    <property type="match status" value="1"/>
</dbReference>
<reference evidence="11 12" key="1">
    <citation type="journal article" date="2017" name="ISME J.">
        <title>Energy and carbon metabolisms in a deep terrestrial subsurface fluid microbial community.</title>
        <authorList>
            <person name="Momper L."/>
            <person name="Jungbluth S.P."/>
            <person name="Lee M.D."/>
            <person name="Amend J.P."/>
        </authorList>
    </citation>
    <scope>NUCLEOTIDE SEQUENCE [LARGE SCALE GENOMIC DNA]</scope>
    <source>
        <strain evidence="11">SURF_26</strain>
    </source>
</reference>
<dbReference type="Pfam" id="PF01571">
    <property type="entry name" value="GCV_T"/>
    <property type="match status" value="1"/>
</dbReference>
<dbReference type="Proteomes" id="UP000266426">
    <property type="component" value="Unassembled WGS sequence"/>
</dbReference>
<accession>A0A3A4R560</accession>
<dbReference type="InterPro" id="IPR027266">
    <property type="entry name" value="TrmE/GcvT-like"/>
</dbReference>
<dbReference type="GO" id="GO:0032259">
    <property type="term" value="P:methylation"/>
    <property type="evidence" value="ECO:0007669"/>
    <property type="project" value="UniProtKB-KW"/>
</dbReference>
<protein>
    <recommendedName>
        <fullName evidence="2 7">Aminomethyltransferase</fullName>
        <ecNumber evidence="2 7">2.1.2.10</ecNumber>
    </recommendedName>
    <alternativeName>
        <fullName evidence="5 7">Glycine cleavage system T protein</fullName>
    </alternativeName>
</protein>
<evidence type="ECO:0000313" key="12">
    <source>
        <dbReference type="Proteomes" id="UP000266426"/>
    </source>
</evidence>
<dbReference type="NCBIfam" id="TIGR00528">
    <property type="entry name" value="gcvT"/>
    <property type="match status" value="1"/>
</dbReference>
<keyword evidence="3 7" id="KW-0032">Aminotransferase</keyword>
<dbReference type="EC" id="2.1.2.10" evidence="2 7"/>
<evidence type="ECO:0000256" key="8">
    <source>
        <dbReference type="PIRSR" id="PIRSR006487-1"/>
    </source>
</evidence>
<evidence type="ECO:0000256" key="3">
    <source>
        <dbReference type="ARBA" id="ARBA00022576"/>
    </source>
</evidence>
<dbReference type="InterPro" id="IPR029043">
    <property type="entry name" value="GcvT/YgfZ_C"/>
</dbReference>
<dbReference type="EMBL" id="QZJZ01000073">
    <property type="protein sequence ID" value="RJP57957.1"/>
    <property type="molecule type" value="Genomic_DNA"/>
</dbReference>
<dbReference type="Pfam" id="PF08669">
    <property type="entry name" value="GCV_T_C"/>
    <property type="match status" value="1"/>
</dbReference>
<dbReference type="InterPro" id="IPR006223">
    <property type="entry name" value="GcvT"/>
</dbReference>
<evidence type="ECO:0000256" key="2">
    <source>
        <dbReference type="ARBA" id="ARBA00012616"/>
    </source>
</evidence>
<comment type="subunit">
    <text evidence="7">The glycine cleavage system is composed of four proteins: P, T, L and H.</text>
</comment>
<dbReference type="PIRSF" id="PIRSF006487">
    <property type="entry name" value="GcvT"/>
    <property type="match status" value="1"/>
</dbReference>